<dbReference type="PANTHER" id="PTHR33112">
    <property type="entry name" value="DOMAIN PROTEIN, PUTATIVE-RELATED"/>
    <property type="match status" value="1"/>
</dbReference>
<protein>
    <recommendedName>
        <fullName evidence="3">Heterokaryon incompatibility domain-containing protein</fullName>
    </recommendedName>
</protein>
<sequence>MGAIFEGAYCMIAATDAKGIDGSSDTDLGLFRSKPQYFKTACLRAREDEKSLPNETHEVFIHEDPRPFGLREKLRQKAWYSRGWIYQERELSRRCIFFTQETVGWRCSLYWETEQTGVPERREARTKFNLDDTTEAGDGYTYHPKHRVRRLWQASVEDYSATKLSYGFDKNKALQGMMERLGTRYGASFHFGILDMGSKEELCRQLLWMPKAHHDSSSESDYDFTCPTWSWMIMSGPVTWTFDDHTHSEPLSEVQFGQVRGDSQQLHISGPGRVLGVGTPIGDIPRFGQHERWAPDTHFGWSEAELALDSGAKTILSNAGDMIGWILFDTSNEHGNITAVSLQQYFRYLQYQDEYPNLWTPKDEENSLSANDNGETHNLREEDNEHKMVKDLCADDYWNRVWIVQEIVQAHHIKVCFGKEAMNWPSFIHLVTTNMPDWGGPSRLDRHRKERYSGSHTLQRLLIDHEAAQCKEPRDKIYGLVGLAADAHGFPMDYQKPLVDVWVDTMEFVNQHQLISEPDIIPFGKLVKRLLMVTHSTPLQQVSTPYQNKGDDVQMIEEVKGSDNPKVFQQSAFLLGYISHIGPSVAEIVGSLHKVDEWAQKVQEAFRSVLGDAHQESNELLSAILELDQERLETECPSHVSTVRWKEPGLRLQSGWVGSGKRLEYDANDDQAEVLHRRTWFEYYGEDAERVRSRLSPSLAAFLERALVVDANHSLFYYVGGLAPPGYPWLNHEWEAVETEPDRYMTLYVANDIASKLDGLVFDQTENDAIMQMSILDSFITRNGRQYWYPLEVVLSAWLDMVDVGKAQAVDPNTDSTNSRIGPWVIQPYSQQQLDDTLQTYHDILDAIESRVPPSDIPSDTSGLPLLPDPTLDAARITSSFARKFMSKARRPSFRYIAPGLEIPDPSWFSEQPFSAIESDRFPRDPSTPPTVQFPILLFRASSSTFHATPSPYGAGDLTGSHLPFHWPWSQVTAYPAGLYLTDSHLEGLCFEDGVRLVLPYGIGSAGHARTADGAKFGENKGERGAVGRAKDTYGDLYQLGYVPFIGSHEVRLEQVLKAWLEQIVSGQWEVGVDGVQGGINKWKEADTETEWAGYKVPVSW</sequence>
<dbReference type="Proteomes" id="UP001320420">
    <property type="component" value="Unassembled WGS sequence"/>
</dbReference>
<proteinExistence type="predicted"/>
<evidence type="ECO:0000313" key="1">
    <source>
        <dbReference type="EMBL" id="KAK7742214.1"/>
    </source>
</evidence>
<reference evidence="1 2" key="1">
    <citation type="submission" date="2024-02" db="EMBL/GenBank/DDBJ databases">
        <title>De novo assembly and annotation of 12 fungi associated with fruit tree decline syndrome in Ontario, Canada.</title>
        <authorList>
            <person name="Sulman M."/>
            <person name="Ellouze W."/>
            <person name="Ilyukhin E."/>
        </authorList>
    </citation>
    <scope>NUCLEOTIDE SEQUENCE [LARGE SCALE GENOMIC DNA]</scope>
    <source>
        <strain evidence="1 2">M11/M66-122</strain>
    </source>
</reference>
<evidence type="ECO:0008006" key="3">
    <source>
        <dbReference type="Google" id="ProtNLM"/>
    </source>
</evidence>
<keyword evidence="2" id="KW-1185">Reference proteome</keyword>
<dbReference type="AlphaFoldDB" id="A0AAN9UAI9"/>
<name>A0AAN9UAI9_9PEZI</name>
<organism evidence="1 2">
    <name type="scientific">Diatrype stigma</name>
    <dbReference type="NCBI Taxonomy" id="117547"/>
    <lineage>
        <taxon>Eukaryota</taxon>
        <taxon>Fungi</taxon>
        <taxon>Dikarya</taxon>
        <taxon>Ascomycota</taxon>
        <taxon>Pezizomycotina</taxon>
        <taxon>Sordariomycetes</taxon>
        <taxon>Xylariomycetidae</taxon>
        <taxon>Xylariales</taxon>
        <taxon>Diatrypaceae</taxon>
        <taxon>Diatrype</taxon>
    </lineage>
</organism>
<dbReference type="EMBL" id="JAKJXP020000145">
    <property type="protein sequence ID" value="KAK7742214.1"/>
    <property type="molecule type" value="Genomic_DNA"/>
</dbReference>
<evidence type="ECO:0000313" key="2">
    <source>
        <dbReference type="Proteomes" id="UP001320420"/>
    </source>
</evidence>
<accession>A0AAN9UAI9</accession>
<comment type="caution">
    <text evidence="1">The sequence shown here is derived from an EMBL/GenBank/DDBJ whole genome shotgun (WGS) entry which is preliminary data.</text>
</comment>
<dbReference type="PANTHER" id="PTHR33112:SF16">
    <property type="entry name" value="HETEROKARYON INCOMPATIBILITY DOMAIN-CONTAINING PROTEIN"/>
    <property type="match status" value="1"/>
</dbReference>
<gene>
    <name evidence="1" type="ORF">SLS62_010765</name>
</gene>